<dbReference type="SUPFAM" id="SSF48371">
    <property type="entry name" value="ARM repeat"/>
    <property type="match status" value="1"/>
</dbReference>
<dbReference type="SUPFAM" id="SSF46626">
    <property type="entry name" value="Cytochrome c"/>
    <property type="match status" value="1"/>
</dbReference>
<dbReference type="Gene3D" id="2.120.10.30">
    <property type="entry name" value="TolB, C-terminal domain"/>
    <property type="match status" value="1"/>
</dbReference>
<dbReference type="InterPro" id="IPR013428">
    <property type="entry name" value="Membrane-bound_put_N"/>
</dbReference>
<dbReference type="PANTHER" id="PTHR33546">
    <property type="entry name" value="LARGE, MULTIFUNCTIONAL SECRETED PROTEIN-RELATED"/>
    <property type="match status" value="1"/>
</dbReference>
<reference evidence="7" key="1">
    <citation type="submission" date="2020-09" db="EMBL/GenBank/DDBJ databases">
        <title>Pelagicoccus enzymogenes sp. nov. with an EPS production, isolated from marine sediment.</title>
        <authorList>
            <person name="Feng X."/>
        </authorList>
    </citation>
    <scope>NUCLEOTIDE SEQUENCE</scope>
    <source>
        <strain evidence="7">NFK12</strain>
    </source>
</reference>
<feature type="domain" description="Cytochrome c" evidence="6">
    <location>
        <begin position="1249"/>
        <end position="1344"/>
    </location>
</feature>
<dbReference type="PROSITE" id="PS51257">
    <property type="entry name" value="PROKAR_LIPOPROTEIN"/>
    <property type="match status" value="1"/>
</dbReference>
<keyword evidence="3 4" id="KW-0408">Iron</keyword>
<proteinExistence type="predicted"/>
<dbReference type="Gene3D" id="3.40.50.1110">
    <property type="entry name" value="SGNH hydrolase"/>
    <property type="match status" value="1"/>
</dbReference>
<dbReference type="SUPFAM" id="SSF63829">
    <property type="entry name" value="Calcium-dependent phosphotriesterase"/>
    <property type="match status" value="1"/>
</dbReference>
<sequence>MPLKRLLALASLLLSCATLAHSNGRDRLVFEPAPDKDNGKRVVLISGDEEYRSEESCPMLAKILTQRHGFHCTVLFAIDPKTEYIDPNNVSNIPGLDSLYEADLMILGTRWRILPGEQLQPILDFLNAGKPLIAFRTATHAFKNEDFYGGYDWRNFGKNVVGENWLNHHGVHKVEGGRAVVVPQNAQHPVLNAVGDIFTWSDIYGIEHLDQQAATVLLRGAVTETLEPDSRNLEGPKNDPMMPLAWLKSYPTPDGNNEGVCFATTAGAAYDLQDEDLRRLFVNATYHLLDLPVPERANVDYVDPFDPSFFGFQEKGYFQKRKLRVSDYRIGHSARSILSPEELDTLAKQTPASNASIDLKKNARLVVLGNGLSERMLHHGHFETELHLRFPASGLTVRNLSRSGSTPGFRPHPSRHSQWAFPGAEKFHPELQHHSGEGHYPTEDKWLAQLKPDVILACYGFNESFAGPSGLERFKEELAAFVDHTLSQRYNGDSPPQLALASPIAFQDLSRNHDLPDGETENRNLALYTQAIAEVASAKGVPFIDLFTPTKSLFDSTTEALTVNGAHLNDAGYRQLATILANHFVGSGLAPRSSSDATPETQQELRELVLEKDWYWFHDYQMPNGVHAYGRRYQPFGDENYPEEIEKVRQLTANRDRAIHALLAGKTFDLAAADRNTRALSKIETNAPERAENSYRYGQDAIDSFTLAEGYKIELFASEKEFPNLANPAQLSFDNQGRLWVATLPSYPHFRPGDSHPDDKLLIYEDTNGDGKADKETVFADNLHLPIGFELAPEGVYLSQAPNLLLLQDRDGDGVADHQEILLTGFDTHDTHHAISAFTADPAGAIYMGEGVFLHSNVETAYGPVRAVNGGFYRFSPQRQKLERIVQTHIPNPWGIAHDQWGQDFFLNTSDPDMHWMLPFQVKPKYGQLIVGTESIIPQAHRVRPTSGLEFVSSTHFPDEVQGDYLLNNCIGFLGAKQHSITDSGAGYESEFRQDLFTSNDPNFRPVDLEFAPDGSLYIVDWHNQLIGHMQHNARDPLRDHAHGRIYRITHTERPLVQNFDLTQASIEELVEGLSLPEARTRYRIRRELRGRPSSQVLAALESWIQNIDTKDQNYERYKLEALWTTWGLNQIDIELLQDLLQANSYQVRAAAVRALRYNSHLLENTTELLERAAKDAHPRVRLETIIAASRLETPASKSIVEQIGEMPLDEWTRQAYSQALVNLGGIPKIETGGNEAAAPDRLSETEQERWKLGFEIYRREGHCVTCHQEDGQGLPVASFPPIADTEWTNGHPERLIDLTLYGLMGPIQVKGQKYAGHVPMTQFYGLLDDDEVAAVLTYVRNAFGNEASPITPEQVAKVRASSQGKTGFWTAENLEKKYNTN</sequence>
<dbReference type="SUPFAM" id="SSF52317">
    <property type="entry name" value="Class I glutamine amidotransferase-like"/>
    <property type="match status" value="1"/>
</dbReference>
<dbReference type="Proteomes" id="UP000622317">
    <property type="component" value="Unassembled WGS sequence"/>
</dbReference>
<evidence type="ECO:0000313" key="8">
    <source>
        <dbReference type="Proteomes" id="UP000622317"/>
    </source>
</evidence>
<dbReference type="GO" id="GO:0016788">
    <property type="term" value="F:hydrolase activity, acting on ester bonds"/>
    <property type="evidence" value="ECO:0007669"/>
    <property type="project" value="UniProtKB-ARBA"/>
</dbReference>
<evidence type="ECO:0000256" key="4">
    <source>
        <dbReference type="PROSITE-ProRule" id="PRU00433"/>
    </source>
</evidence>
<keyword evidence="1 4" id="KW-0349">Heme</keyword>
<evidence type="ECO:0000256" key="3">
    <source>
        <dbReference type="ARBA" id="ARBA00023004"/>
    </source>
</evidence>
<accession>A0A927F424</accession>
<dbReference type="InterPro" id="IPR011042">
    <property type="entry name" value="6-blade_b-propeller_TolB-like"/>
</dbReference>
<dbReference type="Pfam" id="PF13472">
    <property type="entry name" value="Lipase_GDSL_2"/>
    <property type="match status" value="1"/>
</dbReference>
<dbReference type="Gene3D" id="3.40.50.880">
    <property type="match status" value="1"/>
</dbReference>
<evidence type="ECO:0000259" key="6">
    <source>
        <dbReference type="PROSITE" id="PS51007"/>
    </source>
</evidence>
<dbReference type="GO" id="GO:0009055">
    <property type="term" value="F:electron transfer activity"/>
    <property type="evidence" value="ECO:0007669"/>
    <property type="project" value="InterPro"/>
</dbReference>
<dbReference type="InterPro" id="IPR029062">
    <property type="entry name" value="Class_I_gatase-like"/>
</dbReference>
<dbReference type="EMBL" id="JACYFG010000002">
    <property type="protein sequence ID" value="MBD5778037.1"/>
    <property type="molecule type" value="Genomic_DNA"/>
</dbReference>
<evidence type="ECO:0000256" key="1">
    <source>
        <dbReference type="ARBA" id="ARBA00022617"/>
    </source>
</evidence>
<dbReference type="InterPro" id="IPR036909">
    <property type="entry name" value="Cyt_c-like_dom_sf"/>
</dbReference>
<comment type="caution">
    <text evidence="7">The sequence shown here is derived from an EMBL/GenBank/DDBJ whole genome shotgun (WGS) entry which is preliminary data.</text>
</comment>
<keyword evidence="5" id="KW-0732">Signal</keyword>
<dbReference type="Pfam" id="PF13646">
    <property type="entry name" value="HEAT_2"/>
    <property type="match status" value="1"/>
</dbReference>
<organism evidence="7 8">
    <name type="scientific">Pelagicoccus enzymogenes</name>
    <dbReference type="NCBI Taxonomy" id="2773457"/>
    <lineage>
        <taxon>Bacteria</taxon>
        <taxon>Pseudomonadati</taxon>
        <taxon>Verrucomicrobiota</taxon>
        <taxon>Opitutia</taxon>
        <taxon>Puniceicoccales</taxon>
        <taxon>Pelagicoccaceae</taxon>
        <taxon>Pelagicoccus</taxon>
    </lineage>
</organism>
<dbReference type="InterPro" id="IPR036514">
    <property type="entry name" value="SGNH_hydro_sf"/>
</dbReference>
<dbReference type="GO" id="GO:0046872">
    <property type="term" value="F:metal ion binding"/>
    <property type="evidence" value="ECO:0007669"/>
    <property type="project" value="UniProtKB-KW"/>
</dbReference>
<dbReference type="InterPro" id="IPR011989">
    <property type="entry name" value="ARM-like"/>
</dbReference>
<evidence type="ECO:0000256" key="5">
    <source>
        <dbReference type="SAM" id="SignalP"/>
    </source>
</evidence>
<keyword evidence="2 4" id="KW-0479">Metal-binding</keyword>
<evidence type="ECO:0000256" key="2">
    <source>
        <dbReference type="ARBA" id="ARBA00022723"/>
    </source>
</evidence>
<feature type="chain" id="PRO_5038037123" evidence="5">
    <location>
        <begin position="21"/>
        <end position="1382"/>
    </location>
</feature>
<dbReference type="InterPro" id="IPR016024">
    <property type="entry name" value="ARM-type_fold"/>
</dbReference>
<dbReference type="InterPro" id="IPR013830">
    <property type="entry name" value="SGNH_hydro"/>
</dbReference>
<dbReference type="InterPro" id="IPR055557">
    <property type="entry name" value="DUF7133"/>
</dbReference>
<dbReference type="NCBIfam" id="TIGR02604">
    <property type="entry name" value="Piru_Ver_Nterm"/>
    <property type="match status" value="1"/>
</dbReference>
<dbReference type="SUPFAM" id="SSF52266">
    <property type="entry name" value="SGNH hydrolase"/>
    <property type="match status" value="1"/>
</dbReference>
<dbReference type="Pfam" id="PF23500">
    <property type="entry name" value="DUF7133"/>
    <property type="match status" value="1"/>
</dbReference>
<dbReference type="CDD" id="cd01834">
    <property type="entry name" value="SGNH_hydrolase_like_2"/>
    <property type="match status" value="1"/>
</dbReference>
<dbReference type="Gene3D" id="1.25.10.10">
    <property type="entry name" value="Leucine-rich Repeat Variant"/>
    <property type="match status" value="1"/>
</dbReference>
<dbReference type="Pfam" id="PF00034">
    <property type="entry name" value="Cytochrom_C"/>
    <property type="match status" value="1"/>
</dbReference>
<dbReference type="GO" id="GO:0020037">
    <property type="term" value="F:heme binding"/>
    <property type="evidence" value="ECO:0007669"/>
    <property type="project" value="InterPro"/>
</dbReference>
<dbReference type="PROSITE" id="PS51007">
    <property type="entry name" value="CYTC"/>
    <property type="match status" value="1"/>
</dbReference>
<dbReference type="PANTHER" id="PTHR33546:SF1">
    <property type="entry name" value="LARGE, MULTIFUNCTIONAL SECRETED PROTEIN"/>
    <property type="match status" value="1"/>
</dbReference>
<protein>
    <submittedName>
        <fullName evidence="7">HEAT repeat domain-containing protein</fullName>
    </submittedName>
</protein>
<feature type="signal peptide" evidence="5">
    <location>
        <begin position="1"/>
        <end position="20"/>
    </location>
</feature>
<name>A0A927F424_9BACT</name>
<dbReference type="InterPro" id="IPR009056">
    <property type="entry name" value="Cyt_c-like_dom"/>
</dbReference>
<keyword evidence="8" id="KW-1185">Reference proteome</keyword>
<gene>
    <name evidence="7" type="ORF">IEN85_00825</name>
</gene>
<dbReference type="Gene3D" id="1.10.760.10">
    <property type="entry name" value="Cytochrome c-like domain"/>
    <property type="match status" value="1"/>
</dbReference>
<evidence type="ECO:0000313" key="7">
    <source>
        <dbReference type="EMBL" id="MBD5778037.1"/>
    </source>
</evidence>
<dbReference type="RefSeq" id="WP_191615165.1">
    <property type="nucleotide sequence ID" value="NZ_JACYFG010000002.1"/>
</dbReference>